<evidence type="ECO:0000259" key="1">
    <source>
        <dbReference type="Pfam" id="PF20150"/>
    </source>
</evidence>
<dbReference type="EMBL" id="KZ613952">
    <property type="protein sequence ID" value="PMD35159.1"/>
    <property type="molecule type" value="Genomic_DNA"/>
</dbReference>
<feature type="domain" description="2EXR" evidence="1">
    <location>
        <begin position="25"/>
        <end position="112"/>
    </location>
</feature>
<dbReference type="OrthoDB" id="4737394at2759"/>
<sequence>MGQFASILGHKPIQSAGLSQPATSFTLFPKLAIEVRLMIWRHSLPGPRWFEFVSMFEPGDVLTSYAHCKDKKIALLGVNRESRMVVREEYKQFQTNCTGCPPMYFCPTVDVFCFAHWLDMDEMENNLEYTIQQIPIKRIATTENLGKEWLKRLKLDELFLVDSRVELEYYGAGIIGFQDGWTARSFFSGHLEEIATLCEELEEEVDDWVAPVIRVGSWVLANPSEYAHNEN</sequence>
<name>A0A2J6R9F3_HYAVF</name>
<reference evidence="2 3" key="1">
    <citation type="submission" date="2016-04" db="EMBL/GenBank/DDBJ databases">
        <title>A degradative enzymes factory behind the ericoid mycorrhizal symbiosis.</title>
        <authorList>
            <consortium name="DOE Joint Genome Institute"/>
            <person name="Martino E."/>
            <person name="Morin E."/>
            <person name="Grelet G."/>
            <person name="Kuo A."/>
            <person name="Kohler A."/>
            <person name="Daghino S."/>
            <person name="Barry K."/>
            <person name="Choi C."/>
            <person name="Cichocki N."/>
            <person name="Clum A."/>
            <person name="Copeland A."/>
            <person name="Hainaut M."/>
            <person name="Haridas S."/>
            <person name="Labutti K."/>
            <person name="Lindquist E."/>
            <person name="Lipzen A."/>
            <person name="Khouja H.-R."/>
            <person name="Murat C."/>
            <person name="Ohm R."/>
            <person name="Olson A."/>
            <person name="Spatafora J."/>
            <person name="Veneault-Fourrey C."/>
            <person name="Henrissat B."/>
            <person name="Grigoriev I."/>
            <person name="Martin F."/>
            <person name="Perotto S."/>
        </authorList>
    </citation>
    <scope>NUCLEOTIDE SEQUENCE [LARGE SCALE GENOMIC DNA]</scope>
    <source>
        <strain evidence="2 3">F</strain>
    </source>
</reference>
<accession>A0A2J6R9F3</accession>
<evidence type="ECO:0000313" key="3">
    <source>
        <dbReference type="Proteomes" id="UP000235786"/>
    </source>
</evidence>
<proteinExistence type="predicted"/>
<organism evidence="2 3">
    <name type="scientific">Hyaloscypha variabilis (strain UAMH 11265 / GT02V1 / F)</name>
    <name type="common">Meliniomyces variabilis</name>
    <dbReference type="NCBI Taxonomy" id="1149755"/>
    <lineage>
        <taxon>Eukaryota</taxon>
        <taxon>Fungi</taxon>
        <taxon>Dikarya</taxon>
        <taxon>Ascomycota</taxon>
        <taxon>Pezizomycotina</taxon>
        <taxon>Leotiomycetes</taxon>
        <taxon>Helotiales</taxon>
        <taxon>Hyaloscyphaceae</taxon>
        <taxon>Hyaloscypha</taxon>
        <taxon>Hyaloscypha variabilis</taxon>
    </lineage>
</organism>
<evidence type="ECO:0000313" key="2">
    <source>
        <dbReference type="EMBL" id="PMD35159.1"/>
    </source>
</evidence>
<dbReference type="Pfam" id="PF20150">
    <property type="entry name" value="2EXR"/>
    <property type="match status" value="1"/>
</dbReference>
<gene>
    <name evidence="2" type="ORF">L207DRAFT_637548</name>
</gene>
<dbReference type="Proteomes" id="UP000235786">
    <property type="component" value="Unassembled WGS sequence"/>
</dbReference>
<dbReference type="PANTHER" id="PTHR35910:SF6">
    <property type="entry name" value="2EXR DOMAIN-CONTAINING PROTEIN"/>
    <property type="match status" value="1"/>
</dbReference>
<dbReference type="InterPro" id="IPR045518">
    <property type="entry name" value="2EXR"/>
</dbReference>
<dbReference type="AlphaFoldDB" id="A0A2J6R9F3"/>
<dbReference type="PANTHER" id="PTHR35910">
    <property type="entry name" value="2EXR DOMAIN-CONTAINING PROTEIN"/>
    <property type="match status" value="1"/>
</dbReference>
<protein>
    <recommendedName>
        <fullName evidence="1">2EXR domain-containing protein</fullName>
    </recommendedName>
</protein>
<keyword evidence="3" id="KW-1185">Reference proteome</keyword>